<feature type="signal peptide" evidence="2">
    <location>
        <begin position="1"/>
        <end position="23"/>
    </location>
</feature>
<sequence length="211" mass="21458">MRKIAVAACACGGLVVAPAAAQAQAPVATASANAGSVDVRGEQTVQTNRIGECRLGQQDTGNSPGQTAGTTKYGKSESQCSRAADTGFATSMVRGQRFETGVLREYGGPTIKVRNYSARCDTSANGASGVVELSEVSGIEVPSSIPANHTVLVPGNDGTTVAKVVLNEMVVPEVADGSLTTHAMRIELFPEGGPAEGEIIVGTADCDPYGS</sequence>
<evidence type="ECO:0000313" key="3">
    <source>
        <dbReference type="EMBL" id="MBP2180923.1"/>
    </source>
</evidence>
<accession>A0ABS4PPZ9</accession>
<evidence type="ECO:0008006" key="5">
    <source>
        <dbReference type="Google" id="ProtNLM"/>
    </source>
</evidence>
<dbReference type="RefSeq" id="WP_209664408.1">
    <property type="nucleotide sequence ID" value="NZ_JAGGMS010000001.1"/>
</dbReference>
<evidence type="ECO:0000313" key="4">
    <source>
        <dbReference type="Proteomes" id="UP000741013"/>
    </source>
</evidence>
<gene>
    <name evidence="3" type="ORF">JOM49_002449</name>
</gene>
<protein>
    <recommendedName>
        <fullName evidence="5">Secreted protein</fullName>
    </recommendedName>
</protein>
<feature type="region of interest" description="Disordered" evidence="1">
    <location>
        <begin position="54"/>
        <end position="77"/>
    </location>
</feature>
<feature type="compositionally biased region" description="Polar residues" evidence="1">
    <location>
        <begin position="57"/>
        <end position="70"/>
    </location>
</feature>
<dbReference type="Proteomes" id="UP000741013">
    <property type="component" value="Unassembled WGS sequence"/>
</dbReference>
<proteinExistence type="predicted"/>
<comment type="caution">
    <text evidence="3">The sequence shown here is derived from an EMBL/GenBank/DDBJ whole genome shotgun (WGS) entry which is preliminary data.</text>
</comment>
<reference evidence="3 4" key="1">
    <citation type="submission" date="2021-03" db="EMBL/GenBank/DDBJ databases">
        <title>Sequencing the genomes of 1000 actinobacteria strains.</title>
        <authorList>
            <person name="Klenk H.-P."/>
        </authorList>
    </citation>
    <scope>NUCLEOTIDE SEQUENCE [LARGE SCALE GENOMIC DNA]</scope>
    <source>
        <strain evidence="3 4">DSM 45510</strain>
    </source>
</reference>
<keyword evidence="2" id="KW-0732">Signal</keyword>
<feature type="chain" id="PRO_5046464619" description="Secreted protein" evidence="2">
    <location>
        <begin position="24"/>
        <end position="211"/>
    </location>
</feature>
<evidence type="ECO:0000256" key="1">
    <source>
        <dbReference type="SAM" id="MobiDB-lite"/>
    </source>
</evidence>
<organism evidence="3 4">
    <name type="scientific">Amycolatopsis magusensis</name>
    <dbReference type="NCBI Taxonomy" id="882444"/>
    <lineage>
        <taxon>Bacteria</taxon>
        <taxon>Bacillati</taxon>
        <taxon>Actinomycetota</taxon>
        <taxon>Actinomycetes</taxon>
        <taxon>Pseudonocardiales</taxon>
        <taxon>Pseudonocardiaceae</taxon>
        <taxon>Amycolatopsis</taxon>
    </lineage>
</organism>
<name>A0ABS4PPZ9_9PSEU</name>
<evidence type="ECO:0000256" key="2">
    <source>
        <dbReference type="SAM" id="SignalP"/>
    </source>
</evidence>
<dbReference type="EMBL" id="JAGGMS010000001">
    <property type="protein sequence ID" value="MBP2180923.1"/>
    <property type="molecule type" value="Genomic_DNA"/>
</dbReference>
<keyword evidence="4" id="KW-1185">Reference proteome</keyword>